<name>A0A6A4HW71_9AGAR</name>
<dbReference type="EMBL" id="ML769445">
    <property type="protein sequence ID" value="KAE9401508.1"/>
    <property type="molecule type" value="Genomic_DNA"/>
</dbReference>
<evidence type="ECO:0000313" key="1">
    <source>
        <dbReference type="EMBL" id="KAE9401508.1"/>
    </source>
</evidence>
<reference evidence="1" key="1">
    <citation type="journal article" date="2019" name="Environ. Microbiol.">
        <title>Fungal ecological strategies reflected in gene transcription - a case study of two litter decomposers.</title>
        <authorList>
            <person name="Barbi F."/>
            <person name="Kohler A."/>
            <person name="Barry K."/>
            <person name="Baskaran P."/>
            <person name="Daum C."/>
            <person name="Fauchery L."/>
            <person name="Ihrmark K."/>
            <person name="Kuo A."/>
            <person name="LaButti K."/>
            <person name="Lipzen A."/>
            <person name="Morin E."/>
            <person name="Grigoriev I.V."/>
            <person name="Henrissat B."/>
            <person name="Lindahl B."/>
            <person name="Martin F."/>
        </authorList>
    </citation>
    <scope>NUCLEOTIDE SEQUENCE</scope>
    <source>
        <strain evidence="1">JB14</strain>
    </source>
</reference>
<protein>
    <recommendedName>
        <fullName evidence="3">F-box domain-containing protein</fullName>
    </recommendedName>
</protein>
<keyword evidence="2" id="KW-1185">Reference proteome</keyword>
<gene>
    <name evidence="1" type="ORF">BT96DRAFT_918812</name>
</gene>
<evidence type="ECO:0000313" key="2">
    <source>
        <dbReference type="Proteomes" id="UP000799118"/>
    </source>
</evidence>
<evidence type="ECO:0008006" key="3">
    <source>
        <dbReference type="Google" id="ProtNLM"/>
    </source>
</evidence>
<dbReference type="Proteomes" id="UP000799118">
    <property type="component" value="Unassembled WGS sequence"/>
</dbReference>
<accession>A0A6A4HW71</accession>
<sequence>MEPILTNLKNARNDLQHRSDSARYLLFAPIGKVPSDVLNEIFPFCLENGDYRDPGDNVYSLSLGSYGILCSTLKLSWVCSFWRTFIQSRPNLWSSFKL</sequence>
<proteinExistence type="predicted"/>
<dbReference type="AlphaFoldDB" id="A0A6A4HW71"/>
<organism evidence="1 2">
    <name type="scientific">Gymnopus androsaceus JB14</name>
    <dbReference type="NCBI Taxonomy" id="1447944"/>
    <lineage>
        <taxon>Eukaryota</taxon>
        <taxon>Fungi</taxon>
        <taxon>Dikarya</taxon>
        <taxon>Basidiomycota</taxon>
        <taxon>Agaricomycotina</taxon>
        <taxon>Agaricomycetes</taxon>
        <taxon>Agaricomycetidae</taxon>
        <taxon>Agaricales</taxon>
        <taxon>Marasmiineae</taxon>
        <taxon>Omphalotaceae</taxon>
        <taxon>Gymnopus</taxon>
    </lineage>
</organism>
<dbReference type="OrthoDB" id="2910058at2759"/>